<keyword evidence="4" id="KW-1185">Reference proteome</keyword>
<feature type="region of interest" description="Disordered" evidence="1">
    <location>
        <begin position="36"/>
        <end position="58"/>
    </location>
</feature>
<evidence type="ECO:0000256" key="2">
    <source>
        <dbReference type="SAM" id="Phobius"/>
    </source>
</evidence>
<dbReference type="EMBL" id="JBHUCZ010000001">
    <property type="protein sequence ID" value="MFD1566158.1"/>
    <property type="molecule type" value="Genomic_DNA"/>
</dbReference>
<comment type="caution">
    <text evidence="3">The sequence shown here is derived from an EMBL/GenBank/DDBJ whole genome shotgun (WGS) entry which is preliminary data.</text>
</comment>
<keyword evidence="2" id="KW-0472">Membrane</keyword>
<keyword evidence="2" id="KW-1133">Transmembrane helix</keyword>
<sequence length="58" mass="6104">MVDPIFTYVGGIAFLVLIIVPVVYLMYASDPSEDELAGQSVVGGVGAADEREENGEEA</sequence>
<accession>A0ABD6BPR7</accession>
<protein>
    <submittedName>
        <fullName evidence="3">Uncharacterized protein</fullName>
    </submittedName>
</protein>
<name>A0ABD6BPR7_9EURY</name>
<evidence type="ECO:0000313" key="4">
    <source>
        <dbReference type="Proteomes" id="UP001597139"/>
    </source>
</evidence>
<feature type="transmembrane region" description="Helical" evidence="2">
    <location>
        <begin position="6"/>
        <end position="27"/>
    </location>
</feature>
<dbReference type="RefSeq" id="WP_267645430.1">
    <property type="nucleotide sequence ID" value="NZ_JANHGR010000001.1"/>
</dbReference>
<organism evidence="3 4">
    <name type="scientific">Halolamina litorea</name>
    <dbReference type="NCBI Taxonomy" id="1515593"/>
    <lineage>
        <taxon>Archaea</taxon>
        <taxon>Methanobacteriati</taxon>
        <taxon>Methanobacteriota</taxon>
        <taxon>Stenosarchaea group</taxon>
        <taxon>Halobacteria</taxon>
        <taxon>Halobacteriales</taxon>
        <taxon>Haloferacaceae</taxon>
    </lineage>
</organism>
<keyword evidence="2" id="KW-0812">Transmembrane</keyword>
<dbReference type="Proteomes" id="UP001597139">
    <property type="component" value="Unassembled WGS sequence"/>
</dbReference>
<reference evidence="3 4" key="1">
    <citation type="journal article" date="2019" name="Int. J. Syst. Evol. Microbiol.">
        <title>The Global Catalogue of Microorganisms (GCM) 10K type strain sequencing project: providing services to taxonomists for standard genome sequencing and annotation.</title>
        <authorList>
            <consortium name="The Broad Institute Genomics Platform"/>
            <consortium name="The Broad Institute Genome Sequencing Center for Infectious Disease"/>
            <person name="Wu L."/>
            <person name="Ma J."/>
        </authorList>
    </citation>
    <scope>NUCLEOTIDE SEQUENCE [LARGE SCALE GENOMIC DNA]</scope>
    <source>
        <strain evidence="3 4">CGMCC 1.12859</strain>
    </source>
</reference>
<proteinExistence type="predicted"/>
<gene>
    <name evidence="3" type="ORF">ACFSAU_01500</name>
</gene>
<dbReference type="AlphaFoldDB" id="A0ABD6BPR7"/>
<evidence type="ECO:0000313" key="3">
    <source>
        <dbReference type="EMBL" id="MFD1566158.1"/>
    </source>
</evidence>
<evidence type="ECO:0000256" key="1">
    <source>
        <dbReference type="SAM" id="MobiDB-lite"/>
    </source>
</evidence>